<reference evidence="1" key="2">
    <citation type="journal article" date="2022" name="Microb. Genom.">
        <title>A chromosome-scale genome assembly of the tomato pathogen Cladosporium fulvum reveals a compartmentalized genome architecture and the presence of a dispensable chromosome.</title>
        <authorList>
            <person name="Zaccaron A.Z."/>
            <person name="Chen L.H."/>
            <person name="Samaras A."/>
            <person name="Stergiopoulos I."/>
        </authorList>
    </citation>
    <scope>NUCLEOTIDE SEQUENCE</scope>
    <source>
        <strain evidence="1">Race5_Kim</strain>
    </source>
</reference>
<name>A0A9Q8LAW4_PASFU</name>
<dbReference type="GeneID" id="71982920"/>
<protein>
    <submittedName>
        <fullName evidence="1">Uncharacterized protein</fullName>
    </submittedName>
</protein>
<dbReference type="RefSeq" id="XP_047758373.1">
    <property type="nucleotide sequence ID" value="XM_047902190.1"/>
</dbReference>
<reference evidence="1" key="1">
    <citation type="submission" date="2021-12" db="EMBL/GenBank/DDBJ databases">
        <authorList>
            <person name="Zaccaron A."/>
            <person name="Stergiopoulos I."/>
        </authorList>
    </citation>
    <scope>NUCLEOTIDE SEQUENCE</scope>
    <source>
        <strain evidence="1">Race5_Kim</strain>
    </source>
</reference>
<evidence type="ECO:0000313" key="2">
    <source>
        <dbReference type="Proteomes" id="UP000756132"/>
    </source>
</evidence>
<dbReference type="KEGG" id="ffu:CLAFUR5_03042"/>
<dbReference type="Proteomes" id="UP000756132">
    <property type="component" value="Chromosome 2"/>
</dbReference>
<evidence type="ECO:0000313" key="1">
    <source>
        <dbReference type="EMBL" id="UJO14007.1"/>
    </source>
</evidence>
<proteinExistence type="predicted"/>
<keyword evidence="2" id="KW-1185">Reference proteome</keyword>
<gene>
    <name evidence="1" type="ORF">CLAFUR5_03042</name>
</gene>
<sequence length="115" mass="13004">MRAGWPRLTFSIPPVFIVFEASSHWNQAAPISSSHRQQDRRFKMTYHGRHAPGVRHTYDHKHHSRRSSVLNATRKTMSSDEIRGALNSSKLALHAPHGQPLTVAYINGKLDVKNG</sequence>
<accession>A0A9Q8LAW4</accession>
<organism evidence="1 2">
    <name type="scientific">Passalora fulva</name>
    <name type="common">Tomato leaf mold</name>
    <name type="synonym">Cladosporium fulvum</name>
    <dbReference type="NCBI Taxonomy" id="5499"/>
    <lineage>
        <taxon>Eukaryota</taxon>
        <taxon>Fungi</taxon>
        <taxon>Dikarya</taxon>
        <taxon>Ascomycota</taxon>
        <taxon>Pezizomycotina</taxon>
        <taxon>Dothideomycetes</taxon>
        <taxon>Dothideomycetidae</taxon>
        <taxon>Mycosphaerellales</taxon>
        <taxon>Mycosphaerellaceae</taxon>
        <taxon>Fulvia</taxon>
    </lineage>
</organism>
<dbReference type="AlphaFoldDB" id="A0A9Q8LAW4"/>
<dbReference type="EMBL" id="CP090164">
    <property type="protein sequence ID" value="UJO14007.1"/>
    <property type="molecule type" value="Genomic_DNA"/>
</dbReference>